<evidence type="ECO:0000256" key="6">
    <source>
        <dbReference type="ARBA" id="ARBA00023136"/>
    </source>
</evidence>
<dbReference type="InterPro" id="IPR007498">
    <property type="entry name" value="PqiA-like"/>
</dbReference>
<feature type="transmembrane region" description="Helical" evidence="7">
    <location>
        <begin position="99"/>
        <end position="127"/>
    </location>
</feature>
<accession>A0A2M8IYL1</accession>
<dbReference type="EMBL" id="PGTB01000080">
    <property type="protein sequence ID" value="PJE35631.1"/>
    <property type="molecule type" value="Genomic_DNA"/>
</dbReference>
<feature type="transmembrane region" description="Helical" evidence="7">
    <location>
        <begin position="53"/>
        <end position="73"/>
    </location>
</feature>
<comment type="subcellular location">
    <subcellularLocation>
        <location evidence="1">Cell inner membrane</location>
    </subcellularLocation>
</comment>
<feature type="transmembrane region" description="Helical" evidence="7">
    <location>
        <begin position="148"/>
        <end position="168"/>
    </location>
</feature>
<dbReference type="PANTHER" id="PTHR30462:SF3">
    <property type="entry name" value="INTERMEMBRANE TRANSPORT PROTEIN PQIA"/>
    <property type="match status" value="1"/>
</dbReference>
<sequence>MENAGKQNRVVTARQAGLVACTSCGRVHAQAVRECARCGAALHSRAPASLQKVWGWWLAGVIMYIPANLSPMLRTSTLGRESANTILGGVFELMHHGSYGVALIVFIASVLIPVGKFVAIAYLAISVRYASALRLHARQHLYEVVEFIGRWSMLDVFVVAILSALVQFNFVASVHPGIAAVTFALSVAFTMLSAQSFDSRLIWDADEAPAT</sequence>
<dbReference type="InterPro" id="IPR051800">
    <property type="entry name" value="PqiA-PqiB_transport"/>
</dbReference>
<keyword evidence="5 7" id="KW-1133">Transmembrane helix</keyword>
<dbReference type="RefSeq" id="WP_100163518.1">
    <property type="nucleotide sequence ID" value="NZ_PGTB01000080.1"/>
</dbReference>
<keyword evidence="6 7" id="KW-0472">Membrane</keyword>
<evidence type="ECO:0000256" key="3">
    <source>
        <dbReference type="ARBA" id="ARBA00022519"/>
    </source>
</evidence>
<protein>
    <submittedName>
        <fullName evidence="8">Paraquat-inducible membrane protein A</fullName>
    </submittedName>
</protein>
<keyword evidence="9" id="KW-1185">Reference proteome</keyword>
<dbReference type="GO" id="GO:0005886">
    <property type="term" value="C:plasma membrane"/>
    <property type="evidence" value="ECO:0007669"/>
    <property type="project" value="UniProtKB-SubCell"/>
</dbReference>
<organism evidence="8 9">
    <name type="scientific">Pseudooceanicola lipolyticus</name>
    <dbReference type="NCBI Taxonomy" id="2029104"/>
    <lineage>
        <taxon>Bacteria</taxon>
        <taxon>Pseudomonadati</taxon>
        <taxon>Pseudomonadota</taxon>
        <taxon>Alphaproteobacteria</taxon>
        <taxon>Rhodobacterales</taxon>
        <taxon>Paracoccaceae</taxon>
        <taxon>Pseudooceanicola</taxon>
    </lineage>
</organism>
<evidence type="ECO:0000256" key="5">
    <source>
        <dbReference type="ARBA" id="ARBA00022989"/>
    </source>
</evidence>
<dbReference type="AlphaFoldDB" id="A0A2M8IYL1"/>
<keyword evidence="4 7" id="KW-0812">Transmembrane</keyword>
<proteinExistence type="predicted"/>
<feature type="transmembrane region" description="Helical" evidence="7">
    <location>
        <begin position="174"/>
        <end position="192"/>
    </location>
</feature>
<name>A0A2M8IYL1_9RHOB</name>
<dbReference type="OrthoDB" id="9800207at2"/>
<keyword evidence="3" id="KW-0997">Cell inner membrane</keyword>
<evidence type="ECO:0000256" key="4">
    <source>
        <dbReference type="ARBA" id="ARBA00022692"/>
    </source>
</evidence>
<gene>
    <name evidence="8" type="ORF">CVM52_16200</name>
</gene>
<reference evidence="8 9" key="1">
    <citation type="journal article" date="2018" name="Int. J. Syst. Evol. Microbiol.">
        <title>Pseudooceanicola lipolyticus sp. nov., a marine alphaproteobacterium, reclassification of Oceanicola flagellatus as Pseudooceanicola flagellatus comb. nov. and emended description of the genus Pseudooceanicola.</title>
        <authorList>
            <person name="Huang M.-M."/>
            <person name="Guo L.-L."/>
            <person name="Wu Y.-H."/>
            <person name="Lai Q.-L."/>
            <person name="Shao Z.-Z."/>
            <person name="Wang C.-S."/>
            <person name="Wu M."/>
            <person name="Xu X.-W."/>
        </authorList>
    </citation>
    <scope>NUCLEOTIDE SEQUENCE [LARGE SCALE GENOMIC DNA]</scope>
    <source>
        <strain evidence="8 9">157</strain>
    </source>
</reference>
<keyword evidence="2" id="KW-1003">Cell membrane</keyword>
<evidence type="ECO:0000256" key="2">
    <source>
        <dbReference type="ARBA" id="ARBA00022475"/>
    </source>
</evidence>
<evidence type="ECO:0000313" key="8">
    <source>
        <dbReference type="EMBL" id="PJE35631.1"/>
    </source>
</evidence>
<evidence type="ECO:0000313" key="9">
    <source>
        <dbReference type="Proteomes" id="UP000231553"/>
    </source>
</evidence>
<dbReference type="Proteomes" id="UP000231553">
    <property type="component" value="Unassembled WGS sequence"/>
</dbReference>
<evidence type="ECO:0000256" key="7">
    <source>
        <dbReference type="SAM" id="Phobius"/>
    </source>
</evidence>
<dbReference type="Pfam" id="PF04403">
    <property type="entry name" value="PqiA"/>
    <property type="match status" value="1"/>
</dbReference>
<comment type="caution">
    <text evidence="8">The sequence shown here is derived from an EMBL/GenBank/DDBJ whole genome shotgun (WGS) entry which is preliminary data.</text>
</comment>
<evidence type="ECO:0000256" key="1">
    <source>
        <dbReference type="ARBA" id="ARBA00004533"/>
    </source>
</evidence>
<dbReference type="PANTHER" id="PTHR30462">
    <property type="entry name" value="INTERMEMBRANE TRANSPORT PROTEIN PQIB-RELATED"/>
    <property type="match status" value="1"/>
</dbReference>